<dbReference type="PANTHER" id="PTHR30015">
    <property type="entry name" value="MRR RESTRICTION SYSTEM PROTEIN"/>
    <property type="match status" value="1"/>
</dbReference>
<feature type="domain" description="Restriction endonuclease type IV Mrr" evidence="1">
    <location>
        <begin position="160"/>
        <end position="278"/>
    </location>
</feature>
<reference evidence="3 4" key="1">
    <citation type="submission" date="2018-10" db="EMBL/GenBank/DDBJ databases">
        <authorList>
            <person name="Zhang X."/>
        </authorList>
    </citation>
    <scope>NUCLEOTIDE SEQUENCE [LARGE SCALE GENOMIC DNA]</scope>
    <source>
        <strain evidence="3 4">SK-G1</strain>
    </source>
</reference>
<gene>
    <name evidence="3" type="ORF">D2962_06530</name>
</gene>
<keyword evidence="3" id="KW-0540">Nuclease</keyword>
<protein>
    <submittedName>
        <fullName evidence="3">Restriction endonuclease</fullName>
    </submittedName>
</protein>
<keyword evidence="4" id="KW-1185">Reference proteome</keyword>
<organism evidence="3 4">
    <name type="scientific">Biomaibacter acetigenes</name>
    <dbReference type="NCBI Taxonomy" id="2316383"/>
    <lineage>
        <taxon>Bacteria</taxon>
        <taxon>Bacillati</taxon>
        <taxon>Bacillota</taxon>
        <taxon>Clostridia</taxon>
        <taxon>Thermosediminibacterales</taxon>
        <taxon>Tepidanaerobacteraceae</taxon>
        <taxon>Biomaibacter</taxon>
    </lineage>
</organism>
<evidence type="ECO:0000259" key="2">
    <source>
        <dbReference type="Pfam" id="PF14338"/>
    </source>
</evidence>
<accession>A0A3G2R4L8</accession>
<dbReference type="GO" id="GO:0015666">
    <property type="term" value="F:restriction endodeoxyribonuclease activity"/>
    <property type="evidence" value="ECO:0007669"/>
    <property type="project" value="TreeGrafter"/>
</dbReference>
<dbReference type="EMBL" id="CP033169">
    <property type="protein sequence ID" value="AYO30321.1"/>
    <property type="molecule type" value="Genomic_DNA"/>
</dbReference>
<keyword evidence="3" id="KW-0255">Endonuclease</keyword>
<dbReference type="SUPFAM" id="SSF52980">
    <property type="entry name" value="Restriction endonuclease-like"/>
    <property type="match status" value="1"/>
</dbReference>
<dbReference type="InterPro" id="IPR011335">
    <property type="entry name" value="Restrct_endonuc-II-like"/>
</dbReference>
<dbReference type="InterPro" id="IPR011856">
    <property type="entry name" value="tRNA_endonuc-like_dom_sf"/>
</dbReference>
<evidence type="ECO:0000313" key="3">
    <source>
        <dbReference type="EMBL" id="AYO30321.1"/>
    </source>
</evidence>
<dbReference type="InterPro" id="IPR025745">
    <property type="entry name" value="Mrr-like_N_dom"/>
</dbReference>
<evidence type="ECO:0000259" key="1">
    <source>
        <dbReference type="Pfam" id="PF04471"/>
    </source>
</evidence>
<dbReference type="GO" id="GO:0003677">
    <property type="term" value="F:DNA binding"/>
    <property type="evidence" value="ECO:0007669"/>
    <property type="project" value="InterPro"/>
</dbReference>
<dbReference type="GO" id="GO:0009307">
    <property type="term" value="P:DNA restriction-modification system"/>
    <property type="evidence" value="ECO:0007669"/>
    <property type="project" value="InterPro"/>
</dbReference>
<name>A0A3G2R4L8_9FIRM</name>
<dbReference type="KEGG" id="bacg:D2962_06530"/>
<evidence type="ECO:0000313" key="4">
    <source>
        <dbReference type="Proteomes" id="UP000280960"/>
    </source>
</evidence>
<dbReference type="Gene3D" id="3.40.1350.10">
    <property type="match status" value="1"/>
</dbReference>
<dbReference type="Proteomes" id="UP000280960">
    <property type="component" value="Chromosome"/>
</dbReference>
<dbReference type="InterPro" id="IPR007560">
    <property type="entry name" value="Restrct_endonuc_IV_Mrr"/>
</dbReference>
<proteinExistence type="predicted"/>
<dbReference type="InterPro" id="IPR052906">
    <property type="entry name" value="Type_IV_Methyl-Rstrct_Enzyme"/>
</dbReference>
<dbReference type="AlphaFoldDB" id="A0A3G2R4L8"/>
<dbReference type="Pfam" id="PF04471">
    <property type="entry name" value="Mrr_cat"/>
    <property type="match status" value="1"/>
</dbReference>
<dbReference type="PANTHER" id="PTHR30015:SF7">
    <property type="entry name" value="TYPE IV METHYL-DIRECTED RESTRICTION ENZYME ECOKMRR"/>
    <property type="match status" value="1"/>
</dbReference>
<dbReference type="Pfam" id="PF14338">
    <property type="entry name" value="Mrr_N"/>
    <property type="match status" value="1"/>
</dbReference>
<sequence length="304" mass="34817">MPIPDYETIMLPLLKFAEDNKEHSLREAIEYLAKYFNLTDEERKELLPSGRQFIFDNRVSWACTYLKKAVLLESVKRGCFKITERGIDVLKRDIKKITPAFLEEFQEFRDFKAVSRSQVYNKRNDNKQIDGDETPEEKLENAYQIIRKNLAQELIQKVMKCSPSFFETLVIDLLVSMGYGGSRIDAGKAIGKSGDEGIDGIIKEDRLGLDTIYIQAKRWENQVGRPEIQKFAGALLGQKAKKGIFITTSSFTKEAINYAESIENKIVLIDGEQLANFMIDYNIGVSRVGVYEVKKIDSDYFADE</sequence>
<keyword evidence="3" id="KW-0378">Hydrolase</keyword>
<feature type="domain" description="Restriction system protein Mrr-like N-terminal" evidence="2">
    <location>
        <begin position="6"/>
        <end position="91"/>
    </location>
</feature>
<dbReference type="RefSeq" id="WP_122014533.1">
    <property type="nucleotide sequence ID" value="NZ_CP033169.1"/>
</dbReference>